<dbReference type="EMBL" id="JAFBER010000031">
    <property type="protein sequence ID" value="MBM7646840.1"/>
    <property type="molecule type" value="Genomic_DNA"/>
</dbReference>
<accession>A0ABS2Q4G5</accession>
<dbReference type="Proteomes" id="UP000808914">
    <property type="component" value="Unassembled WGS sequence"/>
</dbReference>
<dbReference type="RefSeq" id="WP_380898578.1">
    <property type="nucleotide sequence ID" value="NZ_JBHLTV010000036.1"/>
</dbReference>
<dbReference type="InterPro" id="IPR058926">
    <property type="entry name" value="YmzB-like"/>
</dbReference>
<proteinExistence type="predicted"/>
<evidence type="ECO:0000313" key="2">
    <source>
        <dbReference type="Proteomes" id="UP000808914"/>
    </source>
</evidence>
<reference evidence="1 2" key="1">
    <citation type="submission" date="2021-01" db="EMBL/GenBank/DDBJ databases">
        <title>Genomic Encyclopedia of Type Strains, Phase IV (KMG-IV): sequencing the most valuable type-strain genomes for metagenomic binning, comparative biology and taxonomic classification.</title>
        <authorList>
            <person name="Goeker M."/>
        </authorList>
    </citation>
    <scope>NUCLEOTIDE SEQUENCE [LARGE SCALE GENOMIC DNA]</scope>
    <source>
        <strain evidence="1 2">DSM 28236</strain>
    </source>
</reference>
<keyword evidence="2" id="KW-1185">Reference proteome</keyword>
<gene>
    <name evidence="1" type="ORF">JOD45_003074</name>
</gene>
<protein>
    <submittedName>
        <fullName evidence="1">Uncharacterized protein</fullName>
    </submittedName>
</protein>
<comment type="caution">
    <text evidence="1">The sequence shown here is derived from an EMBL/GenBank/DDBJ whole genome shotgun (WGS) entry which is preliminary data.</text>
</comment>
<sequence>MNGYKNQINAIQQSLSSWGGQRILITKEENGDLDQTILNLERVEMDENHFIDDYTPDHSIQLVGNGQTVFEHGNMPLPYQSYDIPIENIYKVSADQGRILIRTDRGTYTITTI</sequence>
<name>A0ABS2Q4G5_9BACL</name>
<dbReference type="Pfam" id="PF25846">
    <property type="entry name" value="YmzB"/>
    <property type="match status" value="1"/>
</dbReference>
<organism evidence="1 2">
    <name type="scientific">Scopulibacillus daqui</name>
    <dbReference type="NCBI Taxonomy" id="1469162"/>
    <lineage>
        <taxon>Bacteria</taxon>
        <taxon>Bacillati</taxon>
        <taxon>Bacillota</taxon>
        <taxon>Bacilli</taxon>
        <taxon>Bacillales</taxon>
        <taxon>Sporolactobacillaceae</taxon>
        <taxon>Scopulibacillus</taxon>
    </lineage>
</organism>
<evidence type="ECO:0000313" key="1">
    <source>
        <dbReference type="EMBL" id="MBM7646840.1"/>
    </source>
</evidence>